<dbReference type="Proteomes" id="UP000006564">
    <property type="component" value="Chromosome 2"/>
</dbReference>
<dbReference type="KEGG" id="aor:AO090003000517"/>
<evidence type="ECO:0000313" key="2">
    <source>
        <dbReference type="EMBL" id="BAE57686.1"/>
    </source>
</evidence>
<organism evidence="2 3">
    <name type="scientific">Aspergillus oryzae (strain ATCC 42149 / RIB 40)</name>
    <name type="common">Yellow koji mold</name>
    <dbReference type="NCBI Taxonomy" id="510516"/>
    <lineage>
        <taxon>Eukaryota</taxon>
        <taxon>Fungi</taxon>
        <taxon>Dikarya</taxon>
        <taxon>Ascomycota</taxon>
        <taxon>Pezizomycotina</taxon>
        <taxon>Eurotiomycetes</taxon>
        <taxon>Eurotiomycetidae</taxon>
        <taxon>Eurotiales</taxon>
        <taxon>Aspergillaceae</taxon>
        <taxon>Aspergillus</taxon>
        <taxon>Aspergillus subgen. Circumdati</taxon>
    </lineage>
</organism>
<gene>
    <name evidence="2" type="ORF">AO090003000517</name>
</gene>
<keyword evidence="1" id="KW-1133">Transmembrane helix</keyword>
<dbReference type="GeneID" id="5991671"/>
<dbReference type="RefSeq" id="XP_023089990.1">
    <property type="nucleotide sequence ID" value="XM_023234921.1"/>
</dbReference>
<dbReference type="EMBL" id="AP007155">
    <property type="protein sequence ID" value="BAE57686.1"/>
    <property type="molecule type" value="Genomic_DNA"/>
</dbReference>
<protein>
    <submittedName>
        <fullName evidence="2">DNA, SC003</fullName>
    </submittedName>
</protein>
<keyword evidence="1" id="KW-0812">Transmembrane</keyword>
<reference evidence="2 3" key="1">
    <citation type="journal article" date="2005" name="Nature">
        <title>Genome sequencing and analysis of Aspergillus oryzae.</title>
        <authorList>
            <person name="Machida M."/>
            <person name="Asai K."/>
            <person name="Sano M."/>
            <person name="Tanaka T."/>
            <person name="Kumagai T."/>
            <person name="Terai G."/>
            <person name="Kusumoto K."/>
            <person name="Arima T."/>
            <person name="Akita O."/>
            <person name="Kashiwagi Y."/>
            <person name="Abe K."/>
            <person name="Gomi K."/>
            <person name="Horiuchi H."/>
            <person name="Kitamoto K."/>
            <person name="Kobayashi T."/>
            <person name="Takeuchi M."/>
            <person name="Denning D.W."/>
            <person name="Galagan J.E."/>
            <person name="Nierman W.C."/>
            <person name="Yu J."/>
            <person name="Archer D.B."/>
            <person name="Bennett J.W."/>
            <person name="Bhatnagar D."/>
            <person name="Cleveland T.E."/>
            <person name="Fedorova N.D."/>
            <person name="Gotoh O."/>
            <person name="Horikawa H."/>
            <person name="Hosoyama A."/>
            <person name="Ichinomiya M."/>
            <person name="Igarashi R."/>
            <person name="Iwashita K."/>
            <person name="Juvvadi P.R."/>
            <person name="Kato M."/>
            <person name="Kato Y."/>
            <person name="Kin T."/>
            <person name="Kokubun A."/>
            <person name="Maeda H."/>
            <person name="Maeyama N."/>
            <person name="Maruyama J."/>
            <person name="Nagasaki H."/>
            <person name="Nakajima T."/>
            <person name="Oda K."/>
            <person name="Okada K."/>
            <person name="Paulsen I."/>
            <person name="Sakamoto K."/>
            <person name="Sawano T."/>
            <person name="Takahashi M."/>
            <person name="Takase K."/>
            <person name="Terabayashi Y."/>
            <person name="Wortman J."/>
            <person name="Yamada O."/>
            <person name="Yamagata Y."/>
            <person name="Anazawa H."/>
            <person name="Hata Y."/>
            <person name="Koide Y."/>
            <person name="Komori T."/>
            <person name="Koyama Y."/>
            <person name="Minetoki T."/>
            <person name="Suharnan S."/>
            <person name="Tanaka A."/>
            <person name="Isono K."/>
            <person name="Kuhara S."/>
            <person name="Ogasawara N."/>
            <person name="Kikuchi H."/>
        </authorList>
    </citation>
    <scope>NUCLEOTIDE SEQUENCE [LARGE SCALE GENOMIC DNA]</scope>
    <source>
        <strain evidence="3">ATCC 42149 / RIB 40</strain>
    </source>
</reference>
<sequence length="220" mass="24690">MAPRIAPFSTRIFNSDLARFSLLRSLNFSGVLGVIRLYTAIWIIPDRTISSHSNYSLSLFFNWSSLLLRFSFLYSARIGDHDGKRKVLGRLLHPLHSLCLEGVDACLMTFALVYRAGPGLPDFPLAWWFVLEHSSIKRTLVMQSGRSEPFPLPSNGDLGEAPGLQSGWATDADGVILSKVAHPMVLKTLLRLDVSLLDTSIHRATDVMIYEELFLLFRLI</sequence>
<accession>Q2UL79</accession>
<dbReference type="AlphaFoldDB" id="Q2UL79"/>
<proteinExistence type="predicted"/>
<keyword evidence="1" id="KW-0472">Membrane</keyword>
<dbReference type="OMA" id="YSARIGD"/>
<keyword evidence="3" id="KW-1185">Reference proteome</keyword>
<feature type="transmembrane region" description="Helical" evidence="1">
    <location>
        <begin position="56"/>
        <end position="76"/>
    </location>
</feature>
<feature type="transmembrane region" description="Helical" evidence="1">
    <location>
        <begin position="21"/>
        <end position="44"/>
    </location>
</feature>
<dbReference type="VEuPathDB" id="FungiDB:AO090003000517"/>
<name>Q2UL79_ASPOR</name>
<evidence type="ECO:0000313" key="3">
    <source>
        <dbReference type="Proteomes" id="UP000006564"/>
    </source>
</evidence>
<dbReference type="HOGENOM" id="CLU_1255707_0_0_1"/>
<dbReference type="EMBL" id="BA000050">
    <property type="protein sequence ID" value="BAE57686.1"/>
    <property type="molecule type" value="Genomic_DNA"/>
</dbReference>
<evidence type="ECO:0000256" key="1">
    <source>
        <dbReference type="SAM" id="Phobius"/>
    </source>
</evidence>